<evidence type="ECO:0000313" key="19">
    <source>
        <dbReference type="Proteomes" id="UP000250218"/>
    </source>
</evidence>
<dbReference type="Gene3D" id="3.40.50.300">
    <property type="entry name" value="P-loop containing nucleotide triphosphate hydrolases"/>
    <property type="match status" value="1"/>
</dbReference>
<keyword evidence="15" id="KW-1207">Sterol metabolism</keyword>
<keyword evidence="12" id="KW-0752">Steroid biosynthesis</keyword>
<keyword evidence="16" id="KW-0753">Steroid metabolism</keyword>
<dbReference type="GO" id="GO:0004631">
    <property type="term" value="F:phosphomevalonate kinase activity"/>
    <property type="evidence" value="ECO:0007669"/>
    <property type="project" value="UniProtKB-EC"/>
</dbReference>
<dbReference type="GO" id="GO:0006695">
    <property type="term" value="P:cholesterol biosynthetic process"/>
    <property type="evidence" value="ECO:0007669"/>
    <property type="project" value="UniProtKB-KW"/>
</dbReference>
<organism evidence="18 19">
    <name type="scientific">[Mycoplasma] anseris</name>
    <dbReference type="NCBI Taxonomy" id="92400"/>
    <lineage>
        <taxon>Bacteria</taxon>
        <taxon>Bacillati</taxon>
        <taxon>Mycoplasmatota</taxon>
        <taxon>Mycoplasmoidales</taxon>
        <taxon>Metamycoplasmataceae</taxon>
        <taxon>Metamycoplasma</taxon>
    </lineage>
</organism>
<reference evidence="19" key="1">
    <citation type="submission" date="2018-06" db="EMBL/GenBank/DDBJ databases">
        <title>Complete genome sequences of Mycoplasma anatis, M. anseris and M. cloacale type strains.</title>
        <authorList>
            <person name="Grozner D."/>
            <person name="Forro B."/>
            <person name="Sulyok K.M."/>
            <person name="Marton S."/>
            <person name="Kreizinger Z."/>
            <person name="Banyai K."/>
            <person name="Gyuranecz M."/>
        </authorList>
    </citation>
    <scope>NUCLEOTIDE SEQUENCE [LARGE SCALE GENOMIC DNA]</scope>
    <source>
        <strain evidence="19">ATCC 49234</strain>
    </source>
</reference>
<evidence type="ECO:0000256" key="4">
    <source>
        <dbReference type="ARBA" id="ARBA00022490"/>
    </source>
</evidence>
<protein>
    <recommendedName>
        <fullName evidence="17">Phosphomevalonate kinase</fullName>
        <ecNumber evidence="3">2.7.4.2</ecNumber>
    </recommendedName>
</protein>
<evidence type="ECO:0000256" key="6">
    <source>
        <dbReference type="ARBA" id="ARBA00022548"/>
    </source>
</evidence>
<keyword evidence="13" id="KW-0756">Sterol biosynthesis</keyword>
<keyword evidence="11" id="KW-0067">ATP-binding</keyword>
<dbReference type="InterPro" id="IPR005919">
    <property type="entry name" value="Pmev_kin_anim"/>
</dbReference>
<dbReference type="GO" id="GO:0005524">
    <property type="term" value="F:ATP binding"/>
    <property type="evidence" value="ECO:0007669"/>
    <property type="project" value="UniProtKB-KW"/>
</dbReference>
<evidence type="ECO:0000256" key="17">
    <source>
        <dbReference type="ARBA" id="ARBA00034549"/>
    </source>
</evidence>
<keyword evidence="5" id="KW-0444">Lipid biosynthesis</keyword>
<evidence type="ECO:0000256" key="7">
    <source>
        <dbReference type="ARBA" id="ARBA00022679"/>
    </source>
</evidence>
<keyword evidence="9" id="KW-0418">Kinase</keyword>
<sequence length="176" mass="20735">MKIILICGKKQTGKTFLSTALAKQIQKNDMIVKTFAIADVLKNSIPNYDENLKHLFRPQLVKMGAEIRKKDPNQLIRKIADQIKQEQPDYVIINDVRLQNEINYFKNEFPNSIFVLKIINDMDNLNINDHDITEVDLDQYEPDLLIKKSQIFVVRNYQYVENPEFINTLRLIQNHF</sequence>
<dbReference type="PANTHER" id="PTHR13101">
    <property type="entry name" value="PHOSPHOMEVALONATE KINASE"/>
    <property type="match status" value="1"/>
</dbReference>
<evidence type="ECO:0000256" key="15">
    <source>
        <dbReference type="ARBA" id="ARBA00023166"/>
    </source>
</evidence>
<dbReference type="RefSeq" id="WP_033178985.1">
    <property type="nucleotide sequence ID" value="NZ_CP030140.1"/>
</dbReference>
<keyword evidence="10" id="KW-0152">Cholesterol biosynthesis</keyword>
<evidence type="ECO:0000256" key="1">
    <source>
        <dbReference type="ARBA" id="ARBA00004514"/>
    </source>
</evidence>
<evidence type="ECO:0000256" key="2">
    <source>
        <dbReference type="ARBA" id="ARBA00005017"/>
    </source>
</evidence>
<evidence type="ECO:0000313" key="18">
    <source>
        <dbReference type="EMBL" id="AWX69655.1"/>
    </source>
</evidence>
<comment type="pathway">
    <text evidence="2">Isoprenoid biosynthesis; isopentenyl diphosphate biosynthesis via mevalonate pathway; isopentenyl diphosphate from (R)-mevalonate: step 2/3.</text>
</comment>
<dbReference type="SUPFAM" id="SSF52540">
    <property type="entry name" value="P-loop containing nucleoside triphosphate hydrolases"/>
    <property type="match status" value="1"/>
</dbReference>
<evidence type="ECO:0000256" key="12">
    <source>
        <dbReference type="ARBA" id="ARBA00022955"/>
    </source>
</evidence>
<evidence type="ECO:0000256" key="16">
    <source>
        <dbReference type="ARBA" id="ARBA00023221"/>
    </source>
</evidence>
<dbReference type="EC" id="2.7.4.2" evidence="3"/>
<keyword evidence="19" id="KW-1185">Reference proteome</keyword>
<keyword evidence="7" id="KW-0808">Transferase</keyword>
<dbReference type="Pfam" id="PF04275">
    <property type="entry name" value="P-mevalo_kinase"/>
    <property type="match status" value="1"/>
</dbReference>
<evidence type="ECO:0000256" key="9">
    <source>
        <dbReference type="ARBA" id="ARBA00022777"/>
    </source>
</evidence>
<dbReference type="AlphaFoldDB" id="A0A2Z4NE76"/>
<dbReference type="PANTHER" id="PTHR13101:SF1">
    <property type="entry name" value="PHOSPHOMEVALONATE KINASE"/>
    <property type="match status" value="1"/>
</dbReference>
<evidence type="ECO:0000256" key="5">
    <source>
        <dbReference type="ARBA" id="ARBA00022516"/>
    </source>
</evidence>
<evidence type="ECO:0000256" key="13">
    <source>
        <dbReference type="ARBA" id="ARBA00023011"/>
    </source>
</evidence>
<dbReference type="GO" id="GO:0019287">
    <property type="term" value="P:isopentenyl diphosphate biosynthetic process, mevalonate pathway"/>
    <property type="evidence" value="ECO:0007669"/>
    <property type="project" value="TreeGrafter"/>
</dbReference>
<dbReference type="GO" id="GO:0005829">
    <property type="term" value="C:cytosol"/>
    <property type="evidence" value="ECO:0007669"/>
    <property type="project" value="UniProtKB-SubCell"/>
</dbReference>
<name>A0A2Z4NE76_9BACT</name>
<dbReference type="InterPro" id="IPR027417">
    <property type="entry name" value="P-loop_NTPase"/>
</dbReference>
<dbReference type="EMBL" id="CP030140">
    <property type="protein sequence ID" value="AWX69655.1"/>
    <property type="molecule type" value="Genomic_DNA"/>
</dbReference>
<keyword evidence="4" id="KW-0963">Cytoplasm</keyword>
<evidence type="ECO:0000256" key="8">
    <source>
        <dbReference type="ARBA" id="ARBA00022741"/>
    </source>
</evidence>
<dbReference type="Proteomes" id="UP000250218">
    <property type="component" value="Chromosome"/>
</dbReference>
<evidence type="ECO:0000256" key="3">
    <source>
        <dbReference type="ARBA" id="ARBA00012958"/>
    </source>
</evidence>
<keyword evidence="14" id="KW-0443">Lipid metabolism</keyword>
<gene>
    <name evidence="18" type="ORF">DP065_02790</name>
</gene>
<proteinExistence type="predicted"/>
<evidence type="ECO:0000256" key="14">
    <source>
        <dbReference type="ARBA" id="ARBA00023098"/>
    </source>
</evidence>
<evidence type="ECO:0000256" key="10">
    <source>
        <dbReference type="ARBA" id="ARBA00022778"/>
    </source>
</evidence>
<accession>A0A2Z4NE76</accession>
<keyword evidence="6" id="KW-0153">Cholesterol metabolism</keyword>
<evidence type="ECO:0000256" key="11">
    <source>
        <dbReference type="ARBA" id="ARBA00022840"/>
    </source>
</evidence>
<keyword evidence="8" id="KW-0547">Nucleotide-binding</keyword>
<comment type="subcellular location">
    <subcellularLocation>
        <location evidence="1">Cytoplasm</location>
        <location evidence="1">Cytosol</location>
    </subcellularLocation>
</comment>
<dbReference type="KEGG" id="mane:DP065_02790"/>